<evidence type="ECO:0000256" key="11">
    <source>
        <dbReference type="HAMAP-Rule" id="MF_01262"/>
    </source>
</evidence>
<dbReference type="HAMAP" id="MF_01262">
    <property type="entry name" value="CCA_bact_type2"/>
    <property type="match status" value="1"/>
</dbReference>
<dbReference type="GO" id="GO:0001680">
    <property type="term" value="P:tRNA 3'-terminal CCA addition"/>
    <property type="evidence" value="ECO:0007669"/>
    <property type="project" value="UniProtKB-UniRule"/>
</dbReference>
<feature type="binding site" evidence="11">
    <location>
        <position position="11"/>
    </location>
    <ligand>
        <name>ATP</name>
        <dbReference type="ChEBI" id="CHEBI:30616"/>
    </ligand>
</feature>
<comment type="catalytic activity">
    <reaction evidence="11">
        <text>a tRNA with a 3' CCA end + 2 CTP + ATP = a tRNA with a 3' CCACCA end + 3 diphosphate</text>
        <dbReference type="Rhea" id="RHEA:76235"/>
        <dbReference type="Rhea" id="RHEA-COMP:10468"/>
        <dbReference type="Rhea" id="RHEA-COMP:18655"/>
        <dbReference type="ChEBI" id="CHEBI:30616"/>
        <dbReference type="ChEBI" id="CHEBI:33019"/>
        <dbReference type="ChEBI" id="CHEBI:37563"/>
        <dbReference type="ChEBI" id="CHEBI:83071"/>
        <dbReference type="ChEBI" id="CHEBI:195187"/>
    </reaction>
</comment>
<protein>
    <recommendedName>
        <fullName evidence="11">CCA-adding enzyme</fullName>
        <ecNumber evidence="11">2.7.7.72</ecNumber>
    </recommendedName>
    <alternativeName>
        <fullName evidence="11">CCA tRNA nucleotidyltransferase</fullName>
    </alternativeName>
    <alternativeName>
        <fullName evidence="11">tRNA CCA-pyrophosphorylase</fullName>
    </alternativeName>
    <alternativeName>
        <fullName evidence="11">tRNA adenylyl-/cytidylyl- transferase</fullName>
    </alternativeName>
    <alternativeName>
        <fullName evidence="11">tRNA nucleotidyltransferase</fullName>
    </alternativeName>
    <alternativeName>
        <fullName evidence="11">tRNA-NT</fullName>
    </alternativeName>
</protein>
<dbReference type="OrthoDB" id="9805698at2"/>
<dbReference type="GO" id="GO:0005524">
    <property type="term" value="F:ATP binding"/>
    <property type="evidence" value="ECO:0007669"/>
    <property type="project" value="UniProtKB-UniRule"/>
</dbReference>
<feature type="binding site" evidence="11">
    <location>
        <position position="23"/>
    </location>
    <ligand>
        <name>Mg(2+)</name>
        <dbReference type="ChEBI" id="CHEBI:18420"/>
    </ligand>
</feature>
<dbReference type="InterPro" id="IPR032828">
    <property type="entry name" value="PolyA_RNA-bd"/>
</dbReference>
<evidence type="ECO:0000256" key="8">
    <source>
        <dbReference type="ARBA" id="ARBA00022840"/>
    </source>
</evidence>
<evidence type="ECO:0000256" key="9">
    <source>
        <dbReference type="ARBA" id="ARBA00022842"/>
    </source>
</evidence>
<evidence type="ECO:0000313" key="15">
    <source>
        <dbReference type="Proteomes" id="UP000288405"/>
    </source>
</evidence>
<keyword evidence="3 11" id="KW-0819">tRNA processing</keyword>
<feature type="binding site" evidence="11">
    <location>
        <position position="21"/>
    </location>
    <ligand>
        <name>Mg(2+)</name>
        <dbReference type="ChEBI" id="CHEBI:18420"/>
    </ligand>
</feature>
<keyword evidence="2 11" id="KW-0808">Transferase</keyword>
<evidence type="ECO:0000256" key="5">
    <source>
        <dbReference type="ARBA" id="ARBA00022723"/>
    </source>
</evidence>
<dbReference type="AlphaFoldDB" id="A0A432WC36"/>
<dbReference type="Pfam" id="PF12627">
    <property type="entry name" value="PolyA_pol_RNAbd"/>
    <property type="match status" value="1"/>
</dbReference>
<comment type="cofactor">
    <cofactor evidence="1 11">
        <name>Mg(2+)</name>
        <dbReference type="ChEBI" id="CHEBI:18420"/>
    </cofactor>
</comment>
<dbReference type="PANTHER" id="PTHR47545">
    <property type="entry name" value="MULTIFUNCTIONAL CCA PROTEIN"/>
    <property type="match status" value="1"/>
</dbReference>
<feature type="binding site" evidence="11">
    <location>
        <position position="11"/>
    </location>
    <ligand>
        <name>CTP</name>
        <dbReference type="ChEBI" id="CHEBI:37563"/>
    </ligand>
</feature>
<feature type="domain" description="Poly A polymerase head" evidence="12">
    <location>
        <begin position="4"/>
        <end position="122"/>
    </location>
</feature>
<dbReference type="InterPro" id="IPR002646">
    <property type="entry name" value="PolA_pol_head_dom"/>
</dbReference>
<dbReference type="GO" id="GO:0004810">
    <property type="term" value="F:CCA tRNA nucleotidyltransferase activity"/>
    <property type="evidence" value="ECO:0007669"/>
    <property type="project" value="UniProtKB-UniRule"/>
</dbReference>
<evidence type="ECO:0000256" key="7">
    <source>
        <dbReference type="ARBA" id="ARBA00022800"/>
    </source>
</evidence>
<dbReference type="Proteomes" id="UP000288405">
    <property type="component" value="Unassembled WGS sequence"/>
</dbReference>
<feature type="binding site" evidence="11">
    <location>
        <position position="91"/>
    </location>
    <ligand>
        <name>CTP</name>
        <dbReference type="ChEBI" id="CHEBI:37563"/>
    </ligand>
</feature>
<feature type="binding site" evidence="11">
    <location>
        <position position="91"/>
    </location>
    <ligand>
        <name>ATP</name>
        <dbReference type="ChEBI" id="CHEBI:30616"/>
    </ligand>
</feature>
<dbReference type="PANTHER" id="PTHR47545:SF1">
    <property type="entry name" value="MULTIFUNCTIONAL CCA PROTEIN"/>
    <property type="match status" value="1"/>
</dbReference>
<dbReference type="EC" id="2.7.7.72" evidence="11"/>
<comment type="miscellaneous">
    <text evidence="11">A single active site specifically recognizes both ATP and CTP and is responsible for their addition.</text>
</comment>
<feature type="binding site" evidence="11">
    <location>
        <position position="8"/>
    </location>
    <ligand>
        <name>CTP</name>
        <dbReference type="ChEBI" id="CHEBI:37563"/>
    </ligand>
</feature>
<evidence type="ECO:0000256" key="2">
    <source>
        <dbReference type="ARBA" id="ARBA00022679"/>
    </source>
</evidence>
<dbReference type="SUPFAM" id="SSF81301">
    <property type="entry name" value="Nucleotidyltransferase"/>
    <property type="match status" value="1"/>
</dbReference>
<dbReference type="CDD" id="cd05398">
    <property type="entry name" value="NT_ClassII-CCAase"/>
    <property type="match status" value="1"/>
</dbReference>
<comment type="similarity">
    <text evidence="11">Belongs to the tRNA nucleotidyltransferase/poly(A) polymerase family. Bacterial CCA-adding enzyme type 2 subfamily.</text>
</comment>
<evidence type="ECO:0000256" key="10">
    <source>
        <dbReference type="ARBA" id="ARBA00022884"/>
    </source>
</evidence>
<organism evidence="14 15">
    <name type="scientific">Aliidiomarina sanyensis</name>
    <dbReference type="NCBI Taxonomy" id="1249555"/>
    <lineage>
        <taxon>Bacteria</taxon>
        <taxon>Pseudomonadati</taxon>
        <taxon>Pseudomonadota</taxon>
        <taxon>Gammaproteobacteria</taxon>
        <taxon>Alteromonadales</taxon>
        <taxon>Idiomarinaceae</taxon>
        <taxon>Aliidiomarina</taxon>
    </lineage>
</organism>
<keyword evidence="6 11" id="KW-0547">Nucleotide-binding</keyword>
<keyword evidence="5 11" id="KW-0479">Metal-binding</keyword>
<comment type="function">
    <text evidence="11">Catalyzes the addition and repair of the essential 3'-terminal CCA sequence in tRNAs without using a nucleic acid template. Adds these three nucleotides in the order of C, C, and A to the tRNA nucleotide-73, using CTP and ATP as substrates and producing inorganic pyrophosphate. tRNA 3'-terminal CCA addition is required both for tRNA processing and repair. Also involved in tRNA surveillance by mediating tandem CCA addition to generate a CCACCA at the 3' terminus of unstable tRNAs. While stable tRNAs receive only 3'-terminal CCA, unstable tRNAs are marked with CCACCA and rapidly degraded.</text>
</comment>
<dbReference type="Pfam" id="PF01743">
    <property type="entry name" value="PolyA_pol"/>
    <property type="match status" value="1"/>
</dbReference>
<sequence length="389" mass="43661">MTYYLVGGAVRDALLNLPVIERDYVVVGSTPNALLTRGFVPVGQDFPVFLHPISKEEYALARTERKSGRGYTGFVCDASEDVTLEEDLLRRDLTINAIAQDKNGQLIDPFNGLKDLETRTLRHVSEAFVEDPLRVLRVARFAARFAHLGFTIADDTLALMKMLAGSGELTSLTPERVWMETEKALTTDAPAVYFEVLKECKAFDALFPEFHSGTRTTHQHSRFMPALRATHKQGAAPVVRFIVAQADLNQWQDETSQKRFSLTQKMRPPKLHEELAIAGSQLCDAFAKSTLSAEALLNALHGLDAFRRPERWEYVREALIFISSQRDWENRADLVVFSNALVLLNSLKVKDVIAEGYQHQAIGQELDRRRTQILASALIDHEAAQGSHE</sequence>
<dbReference type="PIRSF" id="PIRSF000813">
    <property type="entry name" value="CCA_bact"/>
    <property type="match status" value="1"/>
</dbReference>
<keyword evidence="7 11" id="KW-0692">RNA repair</keyword>
<evidence type="ECO:0000256" key="1">
    <source>
        <dbReference type="ARBA" id="ARBA00001946"/>
    </source>
</evidence>
<dbReference type="EMBL" id="PIPM01000012">
    <property type="protein sequence ID" value="RUO29480.1"/>
    <property type="molecule type" value="Genomic_DNA"/>
</dbReference>
<feature type="domain" description="tRNA nucleotidyltransferase/poly(A) polymerase RNA and SrmB- binding" evidence="13">
    <location>
        <begin position="149"/>
        <end position="211"/>
    </location>
</feature>
<feature type="binding site" evidence="11">
    <location>
        <position position="137"/>
    </location>
    <ligand>
        <name>ATP</name>
        <dbReference type="ChEBI" id="CHEBI:30616"/>
    </ligand>
</feature>
<dbReference type="InterPro" id="IPR012006">
    <property type="entry name" value="CCA_bact"/>
</dbReference>
<proteinExistence type="inferred from homology"/>
<evidence type="ECO:0000259" key="13">
    <source>
        <dbReference type="Pfam" id="PF12627"/>
    </source>
</evidence>
<feature type="binding site" evidence="11">
    <location>
        <position position="140"/>
    </location>
    <ligand>
        <name>CTP</name>
        <dbReference type="ChEBI" id="CHEBI:37563"/>
    </ligand>
</feature>
<feature type="binding site" evidence="11">
    <location>
        <position position="137"/>
    </location>
    <ligand>
        <name>CTP</name>
        <dbReference type="ChEBI" id="CHEBI:37563"/>
    </ligand>
</feature>
<comment type="caution">
    <text evidence="14">The sequence shown here is derived from an EMBL/GenBank/DDBJ whole genome shotgun (WGS) entry which is preliminary data.</text>
</comment>
<name>A0A432WC36_9GAMM</name>
<dbReference type="GO" id="GO:0042245">
    <property type="term" value="P:RNA repair"/>
    <property type="evidence" value="ECO:0007669"/>
    <property type="project" value="UniProtKB-KW"/>
</dbReference>
<gene>
    <name evidence="11" type="primary">cca</name>
    <name evidence="14" type="ORF">CWE11_09950</name>
</gene>
<evidence type="ECO:0000256" key="3">
    <source>
        <dbReference type="ARBA" id="ARBA00022694"/>
    </source>
</evidence>
<reference evidence="14 15" key="1">
    <citation type="journal article" date="2011" name="Front. Microbiol.">
        <title>Genomic signatures of strain selection and enhancement in Bacillus atrophaeus var. globigii, a historical biowarfare simulant.</title>
        <authorList>
            <person name="Gibbons H.S."/>
            <person name="Broomall S.M."/>
            <person name="McNew L.A."/>
            <person name="Daligault H."/>
            <person name="Chapman C."/>
            <person name="Bruce D."/>
            <person name="Karavis M."/>
            <person name="Krepps M."/>
            <person name="McGregor P.A."/>
            <person name="Hong C."/>
            <person name="Park K.H."/>
            <person name="Akmal A."/>
            <person name="Feldman A."/>
            <person name="Lin J.S."/>
            <person name="Chang W.E."/>
            <person name="Higgs B.W."/>
            <person name="Demirev P."/>
            <person name="Lindquist J."/>
            <person name="Liem A."/>
            <person name="Fochler E."/>
            <person name="Read T.D."/>
            <person name="Tapia R."/>
            <person name="Johnson S."/>
            <person name="Bishop-Lilly K.A."/>
            <person name="Detter C."/>
            <person name="Han C."/>
            <person name="Sozhamannan S."/>
            <person name="Rosenzweig C.N."/>
            <person name="Skowronski E.W."/>
        </authorList>
    </citation>
    <scope>NUCLEOTIDE SEQUENCE [LARGE SCALE GENOMIC DNA]</scope>
    <source>
        <strain evidence="14 15">GYP-17</strain>
    </source>
</reference>
<evidence type="ECO:0000313" key="14">
    <source>
        <dbReference type="EMBL" id="RUO29480.1"/>
    </source>
</evidence>
<keyword evidence="8 11" id="KW-0067">ATP-binding</keyword>
<keyword evidence="9 11" id="KW-0460">Magnesium</keyword>
<evidence type="ECO:0000256" key="6">
    <source>
        <dbReference type="ARBA" id="ARBA00022741"/>
    </source>
</evidence>
<dbReference type="GO" id="GO:0160016">
    <property type="term" value="F:CCACCA tRNA nucleotidyltransferase activity"/>
    <property type="evidence" value="ECO:0007669"/>
    <property type="project" value="RHEA"/>
</dbReference>
<dbReference type="GO" id="GO:0000287">
    <property type="term" value="F:magnesium ion binding"/>
    <property type="evidence" value="ECO:0007669"/>
    <property type="project" value="UniProtKB-UniRule"/>
</dbReference>
<comment type="catalytic activity">
    <reaction evidence="11">
        <text>a tRNA precursor + 2 CTP + ATP = a tRNA with a 3' CCA end + 3 diphosphate</text>
        <dbReference type="Rhea" id="RHEA:14433"/>
        <dbReference type="Rhea" id="RHEA-COMP:10465"/>
        <dbReference type="Rhea" id="RHEA-COMP:10468"/>
        <dbReference type="ChEBI" id="CHEBI:30616"/>
        <dbReference type="ChEBI" id="CHEBI:33019"/>
        <dbReference type="ChEBI" id="CHEBI:37563"/>
        <dbReference type="ChEBI" id="CHEBI:74896"/>
        <dbReference type="ChEBI" id="CHEBI:83071"/>
        <dbReference type="EC" id="2.7.7.72"/>
    </reaction>
</comment>
<dbReference type="SUPFAM" id="SSF81891">
    <property type="entry name" value="Poly A polymerase C-terminal region-like"/>
    <property type="match status" value="1"/>
</dbReference>
<feature type="binding site" evidence="11">
    <location>
        <position position="8"/>
    </location>
    <ligand>
        <name>ATP</name>
        <dbReference type="ChEBI" id="CHEBI:30616"/>
    </ligand>
</feature>
<keyword evidence="10 11" id="KW-0694">RNA-binding</keyword>
<evidence type="ECO:0000256" key="4">
    <source>
        <dbReference type="ARBA" id="ARBA00022695"/>
    </source>
</evidence>
<dbReference type="Gene3D" id="1.10.3090.10">
    <property type="entry name" value="cca-adding enzyme, domain 2"/>
    <property type="match status" value="1"/>
</dbReference>
<keyword evidence="15" id="KW-1185">Reference proteome</keyword>
<keyword evidence="4 11" id="KW-0548">Nucleotidyltransferase</keyword>
<dbReference type="Gene3D" id="3.30.460.10">
    <property type="entry name" value="Beta Polymerase, domain 2"/>
    <property type="match status" value="1"/>
</dbReference>
<dbReference type="InterPro" id="IPR050124">
    <property type="entry name" value="tRNA_CCA-adding_enzyme"/>
</dbReference>
<accession>A0A432WC36</accession>
<dbReference type="GO" id="GO:0000049">
    <property type="term" value="F:tRNA binding"/>
    <property type="evidence" value="ECO:0007669"/>
    <property type="project" value="UniProtKB-UniRule"/>
</dbReference>
<feature type="binding site" evidence="11">
    <location>
        <position position="140"/>
    </location>
    <ligand>
        <name>ATP</name>
        <dbReference type="ChEBI" id="CHEBI:30616"/>
    </ligand>
</feature>
<dbReference type="InterPro" id="IPR043519">
    <property type="entry name" value="NT_sf"/>
</dbReference>
<evidence type="ECO:0000259" key="12">
    <source>
        <dbReference type="Pfam" id="PF01743"/>
    </source>
</evidence>